<organism evidence="1 2">
    <name type="scientific">Shimia haliotis</name>
    <dbReference type="NCBI Taxonomy" id="1280847"/>
    <lineage>
        <taxon>Bacteria</taxon>
        <taxon>Pseudomonadati</taxon>
        <taxon>Pseudomonadota</taxon>
        <taxon>Alphaproteobacteria</taxon>
        <taxon>Rhodobacterales</taxon>
        <taxon>Roseobacteraceae</taxon>
    </lineage>
</organism>
<keyword evidence="2" id="KW-1185">Reference proteome</keyword>
<dbReference type="RefSeq" id="WP_093319261.1">
    <property type="nucleotide sequence ID" value="NZ_FOSZ01000001.1"/>
</dbReference>
<accession>A0A1I4A9L9</accession>
<dbReference type="STRING" id="1280847.SAMN04488036_101241"/>
<evidence type="ECO:0000313" key="2">
    <source>
        <dbReference type="Proteomes" id="UP000198851"/>
    </source>
</evidence>
<proteinExistence type="predicted"/>
<dbReference type="AlphaFoldDB" id="A0A1I4A9L9"/>
<dbReference type="Proteomes" id="UP000198851">
    <property type="component" value="Unassembled WGS sequence"/>
</dbReference>
<protein>
    <submittedName>
        <fullName evidence="1">Uncharacterized protein</fullName>
    </submittedName>
</protein>
<evidence type="ECO:0000313" key="1">
    <source>
        <dbReference type="EMBL" id="SFK53112.1"/>
    </source>
</evidence>
<gene>
    <name evidence="1" type="ORF">SAMN04488036_101241</name>
</gene>
<reference evidence="2" key="1">
    <citation type="submission" date="2016-10" db="EMBL/GenBank/DDBJ databases">
        <authorList>
            <person name="Varghese N."/>
            <person name="Submissions S."/>
        </authorList>
    </citation>
    <scope>NUCLEOTIDE SEQUENCE [LARGE SCALE GENOMIC DNA]</scope>
    <source>
        <strain evidence="2">DSM 28453</strain>
    </source>
</reference>
<sequence length="129" mass="13737">MKLILTFATVLGFGSAAWGNTNALKNPVNSLPEAGTFEVVNKWSPKADYFWCAASQAALARGASHRDRLYVSAGMGPSRTVSGAQAVAFTFRPGQELLARASNGSDLSRVGSNMSVQQGKRRCVRELDG</sequence>
<dbReference type="OrthoDB" id="7860267at2"/>
<name>A0A1I4A9L9_9RHOB</name>
<dbReference type="EMBL" id="FOSZ01000001">
    <property type="protein sequence ID" value="SFK53112.1"/>
    <property type="molecule type" value="Genomic_DNA"/>
</dbReference>